<dbReference type="GO" id="GO:0009055">
    <property type="term" value="F:electron transfer activity"/>
    <property type="evidence" value="ECO:0007669"/>
    <property type="project" value="InterPro"/>
</dbReference>
<dbReference type="PROSITE" id="PS51485">
    <property type="entry name" value="PHYTOCYANIN"/>
    <property type="match status" value="2"/>
</dbReference>
<organism evidence="5 6">
    <name type="scientific">Eutrema salsugineum</name>
    <name type="common">Saltwater cress</name>
    <name type="synonym">Sisymbrium salsugineum</name>
    <dbReference type="NCBI Taxonomy" id="72664"/>
    <lineage>
        <taxon>Eukaryota</taxon>
        <taxon>Viridiplantae</taxon>
        <taxon>Streptophyta</taxon>
        <taxon>Embryophyta</taxon>
        <taxon>Tracheophyta</taxon>
        <taxon>Spermatophyta</taxon>
        <taxon>Magnoliopsida</taxon>
        <taxon>eudicotyledons</taxon>
        <taxon>Gunneridae</taxon>
        <taxon>Pentapetalae</taxon>
        <taxon>rosids</taxon>
        <taxon>malvids</taxon>
        <taxon>Brassicales</taxon>
        <taxon>Brassicaceae</taxon>
        <taxon>Eutremeae</taxon>
        <taxon>Eutrema</taxon>
    </lineage>
</organism>
<reference evidence="5 6" key="1">
    <citation type="journal article" date="2013" name="Front. Plant Sci.">
        <title>The Reference Genome of the Halophytic Plant Eutrema salsugineum.</title>
        <authorList>
            <person name="Yang R."/>
            <person name="Jarvis D.E."/>
            <person name="Chen H."/>
            <person name="Beilstein M.A."/>
            <person name="Grimwood J."/>
            <person name="Jenkins J."/>
            <person name="Shu S."/>
            <person name="Prochnik S."/>
            <person name="Xin M."/>
            <person name="Ma C."/>
            <person name="Schmutz J."/>
            <person name="Wing R.A."/>
            <person name="Mitchell-Olds T."/>
            <person name="Schumaker K.S."/>
            <person name="Wang X."/>
        </authorList>
    </citation>
    <scope>NUCLEOTIDE SEQUENCE [LARGE SCALE GENOMIC DNA]</scope>
</reference>
<feature type="domain" description="Phytocyanin" evidence="4">
    <location>
        <begin position="19"/>
        <end position="120"/>
    </location>
</feature>
<dbReference type="STRING" id="72664.V4M342"/>
<dbReference type="Gramene" id="ESQ46653">
    <property type="protein sequence ID" value="ESQ46653"/>
    <property type="gene ID" value="EUTSA_v10000583mg"/>
</dbReference>
<protein>
    <recommendedName>
        <fullName evidence="4">Phytocyanin domain-containing protein</fullName>
    </recommendedName>
</protein>
<dbReference type="InterPro" id="IPR008972">
    <property type="entry name" value="Cupredoxin"/>
</dbReference>
<dbReference type="KEGG" id="eus:EUTSA_v10000583mg"/>
<dbReference type="Proteomes" id="UP000030689">
    <property type="component" value="Unassembled WGS sequence"/>
</dbReference>
<evidence type="ECO:0000256" key="2">
    <source>
        <dbReference type="ARBA" id="ARBA00023180"/>
    </source>
</evidence>
<accession>V4M342</accession>
<feature type="domain" description="Phytocyanin" evidence="4">
    <location>
        <begin position="138"/>
        <end position="240"/>
    </location>
</feature>
<keyword evidence="2" id="KW-0325">Glycoprotein</keyword>
<dbReference type="PANTHER" id="PTHR33021:SF235">
    <property type="entry name" value="COPPER ION BINDING _ ELECTRON CARRIER PROTEIN-RELATED"/>
    <property type="match status" value="1"/>
</dbReference>
<dbReference type="Pfam" id="PF02298">
    <property type="entry name" value="Cu_bind_like"/>
    <property type="match status" value="2"/>
</dbReference>
<feature type="signal peptide" evidence="3">
    <location>
        <begin position="1"/>
        <end position="18"/>
    </location>
</feature>
<dbReference type="InterPro" id="IPR003245">
    <property type="entry name" value="Phytocyanin_dom"/>
</dbReference>
<dbReference type="InterPro" id="IPR039391">
    <property type="entry name" value="Phytocyanin-like"/>
</dbReference>
<dbReference type="PANTHER" id="PTHR33021">
    <property type="entry name" value="BLUE COPPER PROTEIN"/>
    <property type="match status" value="1"/>
</dbReference>
<proteinExistence type="predicted"/>
<evidence type="ECO:0000313" key="5">
    <source>
        <dbReference type="EMBL" id="ESQ46653.1"/>
    </source>
</evidence>
<feature type="chain" id="PRO_5004722241" description="Phytocyanin domain-containing protein" evidence="3">
    <location>
        <begin position="19"/>
        <end position="265"/>
    </location>
</feature>
<keyword evidence="3" id="KW-0732">Signal</keyword>
<dbReference type="AlphaFoldDB" id="V4M342"/>
<dbReference type="EMBL" id="KI517426">
    <property type="protein sequence ID" value="ESQ46653.1"/>
    <property type="molecule type" value="Genomic_DNA"/>
</dbReference>
<evidence type="ECO:0000259" key="4">
    <source>
        <dbReference type="PROSITE" id="PS51485"/>
    </source>
</evidence>
<keyword evidence="6" id="KW-1185">Reference proteome</keyword>
<gene>
    <name evidence="5" type="ORF">EUTSA_v10000583mg</name>
</gene>
<dbReference type="SUPFAM" id="SSF49503">
    <property type="entry name" value="Cupredoxins"/>
    <property type="match status" value="2"/>
</dbReference>
<dbReference type="FunFam" id="2.60.40.420:FF:000034">
    <property type="entry name" value="Cupredoxin superfamily protein"/>
    <property type="match status" value="2"/>
</dbReference>
<dbReference type="GO" id="GO:0005886">
    <property type="term" value="C:plasma membrane"/>
    <property type="evidence" value="ECO:0007669"/>
    <property type="project" value="TreeGrafter"/>
</dbReference>
<dbReference type="Gene3D" id="2.60.40.420">
    <property type="entry name" value="Cupredoxins - blue copper proteins"/>
    <property type="match status" value="2"/>
</dbReference>
<name>V4M342_EUTSA</name>
<dbReference type="OrthoDB" id="2015260at2759"/>
<evidence type="ECO:0000256" key="1">
    <source>
        <dbReference type="ARBA" id="ARBA00023157"/>
    </source>
</evidence>
<sequence length="265" mass="30231">VTTSSITNFTILLGCCSATIYKVGDSDGWTAKDEVYYRWTERKEFHVGDYLVFEYDHNFNNVTQVSRALESQFCDSSFPTVVYNTGHDIITLTEPGSYFFITSNYTQCSSRQKIEFLVVHDPSCPVPPPPSQVLPLEKIYKVGDSKGWRVYDSNYYYKWSKKKEFHVGDNLLFEYGQELYDVLEISGDLEFLYCNLTSPAAVHKTGCDLVRLTKPGVHYFISLKPGHCEAGLKLQVVVGPTTNFPKLLAMDGLTRWLRMLTSPHH</sequence>
<feature type="non-terminal residue" evidence="5">
    <location>
        <position position="1"/>
    </location>
</feature>
<evidence type="ECO:0000313" key="6">
    <source>
        <dbReference type="Proteomes" id="UP000030689"/>
    </source>
</evidence>
<keyword evidence="1" id="KW-1015">Disulfide bond</keyword>
<dbReference type="OMA" id="GCCSATI"/>
<evidence type="ECO:0000256" key="3">
    <source>
        <dbReference type="SAM" id="SignalP"/>
    </source>
</evidence>